<feature type="compositionally biased region" description="Acidic residues" evidence="1">
    <location>
        <begin position="7"/>
        <end position="23"/>
    </location>
</feature>
<comment type="caution">
    <text evidence="2">The sequence shown here is derived from an EMBL/GenBank/DDBJ whole genome shotgun (WGS) entry which is preliminary data.</text>
</comment>
<protein>
    <submittedName>
        <fullName evidence="2">Uncharacterized protein</fullName>
    </submittedName>
</protein>
<feature type="compositionally biased region" description="Acidic residues" evidence="1">
    <location>
        <begin position="215"/>
        <end position="240"/>
    </location>
</feature>
<feature type="region of interest" description="Disordered" evidence="1">
    <location>
        <begin position="136"/>
        <end position="155"/>
    </location>
</feature>
<name>A0ABD3R1R7_9STRA</name>
<organism evidence="2 3">
    <name type="scientific">Cyclostephanos tholiformis</name>
    <dbReference type="NCBI Taxonomy" id="382380"/>
    <lineage>
        <taxon>Eukaryota</taxon>
        <taxon>Sar</taxon>
        <taxon>Stramenopiles</taxon>
        <taxon>Ochrophyta</taxon>
        <taxon>Bacillariophyta</taxon>
        <taxon>Coscinodiscophyceae</taxon>
        <taxon>Thalassiosirophycidae</taxon>
        <taxon>Stephanodiscales</taxon>
        <taxon>Stephanodiscaceae</taxon>
        <taxon>Cyclostephanos</taxon>
    </lineage>
</organism>
<reference evidence="2 3" key="1">
    <citation type="submission" date="2024-10" db="EMBL/GenBank/DDBJ databases">
        <title>Updated reference genomes for cyclostephanoid diatoms.</title>
        <authorList>
            <person name="Roberts W.R."/>
            <person name="Alverson A.J."/>
        </authorList>
    </citation>
    <scope>NUCLEOTIDE SEQUENCE [LARGE SCALE GENOMIC DNA]</scope>
    <source>
        <strain evidence="2 3">AJA228-03</strain>
    </source>
</reference>
<dbReference type="EMBL" id="JALLPB020000759">
    <property type="protein sequence ID" value="KAL3806675.1"/>
    <property type="molecule type" value="Genomic_DNA"/>
</dbReference>
<feature type="compositionally biased region" description="Acidic residues" evidence="1">
    <location>
        <begin position="138"/>
        <end position="153"/>
    </location>
</feature>
<feature type="region of interest" description="Disordered" evidence="1">
    <location>
        <begin position="214"/>
        <end position="281"/>
    </location>
</feature>
<evidence type="ECO:0000256" key="1">
    <source>
        <dbReference type="SAM" id="MobiDB-lite"/>
    </source>
</evidence>
<gene>
    <name evidence="2" type="ORF">ACHAXA_003450</name>
</gene>
<feature type="compositionally biased region" description="Basic and acidic residues" evidence="1">
    <location>
        <begin position="24"/>
        <end position="33"/>
    </location>
</feature>
<sequence length="798" mass="88820">MPRLEFEVEEETEETEETEEMEELVDHPSEGRRVRGRRGSRRGEDAVPSLPSSTSSGGGPYRCHAAHHACGGTARSTLLGAFVGMLILLATYEYAYDEGVQIRGGGGGDTNGTITMDDGVSGGGGSWTIGSILLPGGIDDDDEEDRGGGEDDDGRAFTMTMLRDTRASALSLVDTLDGYYGGRERAGNMLVNSWQANWMLDVDDVSMFDGSYSFDEVEEEEEEEDKEEHRDDDDDADEGGEASGDVVGIGGGGDGEDDDGGRKRQRHFRHVRRRTKRMPKGGKALVDIESMSPAELRLHDERRRLRTSKLVSTMARAILDPGRDRFVIGTIGSSVAAGHDNCRYDSYESQLERTLSSVFDKANMTMIVQNAGEGGGCGDNHQNQVYCVTHNVGFDVDVVHYSWTYFEKGGAEEQREQLIRWAQHMGRRPMVHHLVARGLRNTCNGDVKANVDLDDAYAMYGYNAFCIQTGLYFGGHDYDGEMERDGINRFGWQYIGDGYHNTTRYGEDLPMDDPRRGSLGTVYRNWHPGPLGFQIASDAFAYVYVRGLLIALDIIERDMKSGKNVLDRWFGVDRQLYATSMDHRRSRTDSSFGRRHLMRFPPPDDMPEPLFCDPLYCSVPHPPSCLNYERPTFGIPGIAVRAQSNWTIWHEDNSWNYMVGKVDTKIIKSLRDPAWETKCSHLDACGGIMSSDSTGGTLEYDLPASRMTAGLIFVCVYPGKGVEGMVLQNPYVTFKLNGRTLNKSTMDLYPNKKCVRLLKKFGEGGHEKEDTMLLSIDVADQDPDDEPIVVMFSHVVAL</sequence>
<accession>A0ABD3R1R7</accession>
<proteinExistence type="predicted"/>
<feature type="region of interest" description="Disordered" evidence="1">
    <location>
        <begin position="1"/>
        <end position="59"/>
    </location>
</feature>
<dbReference type="AlphaFoldDB" id="A0ABD3R1R7"/>
<evidence type="ECO:0000313" key="3">
    <source>
        <dbReference type="Proteomes" id="UP001530377"/>
    </source>
</evidence>
<keyword evidence="3" id="KW-1185">Reference proteome</keyword>
<evidence type="ECO:0000313" key="2">
    <source>
        <dbReference type="EMBL" id="KAL3806675.1"/>
    </source>
</evidence>
<feature type="compositionally biased region" description="Basic residues" evidence="1">
    <location>
        <begin position="263"/>
        <end position="280"/>
    </location>
</feature>
<dbReference type="Proteomes" id="UP001530377">
    <property type="component" value="Unassembled WGS sequence"/>
</dbReference>